<evidence type="ECO:0000256" key="1">
    <source>
        <dbReference type="SAM" id="MobiDB-lite"/>
    </source>
</evidence>
<comment type="caution">
    <text evidence="2">The sequence shown here is derived from an EMBL/GenBank/DDBJ whole genome shotgun (WGS) entry which is preliminary data.</text>
</comment>
<dbReference type="Proteomes" id="UP000603708">
    <property type="component" value="Unassembled WGS sequence"/>
</dbReference>
<accession>A0A919L9B6</accession>
<keyword evidence="3" id="KW-1185">Reference proteome</keyword>
<proteinExistence type="predicted"/>
<name>A0A919L9B6_9ACTN</name>
<organism evidence="2 3">
    <name type="scientific">Streptomyces sulfonofaciens</name>
    <dbReference type="NCBI Taxonomy" id="68272"/>
    <lineage>
        <taxon>Bacteria</taxon>
        <taxon>Bacillati</taxon>
        <taxon>Actinomycetota</taxon>
        <taxon>Actinomycetes</taxon>
        <taxon>Kitasatosporales</taxon>
        <taxon>Streptomycetaceae</taxon>
        <taxon>Streptomyces</taxon>
    </lineage>
</organism>
<dbReference type="RefSeq" id="WP_189939128.1">
    <property type="nucleotide sequence ID" value="NZ_BNCD01000044.1"/>
</dbReference>
<evidence type="ECO:0000313" key="3">
    <source>
        <dbReference type="Proteomes" id="UP000603708"/>
    </source>
</evidence>
<sequence>MTDNEQGQREGTEATSPSAELPPVEPVEPNEPTGSSPPPEGGESNGQPHFSSVRFSHSGEHGIQAYNLHLNGDQAIRVPITDSDADYKASQDGRFVPPRNTDQWEAASKLLDECGVIVLCAAQGNGRRTAAIRLLSTVTSPPLALFDLDPEWSKPSVRPLPKEAGMGCILDLSDLAEQPGERLGTDLVSYGAELRKNNSFLVILATPADWYGHWAEPTLPFTVRLESPDARALVTAEFRANYRGDRVTWLDRAEFAGIWKANPSARAAWRLADRLLRASGPEQIQAIVDEFGDWHREVEKLLSRHRATGGDAQLLSTRVTVWAGALLHGGQRRSVIKAADDLLTRLGLERHPVNVLADATTSSRLDAAEITRDGDRAFHDTQKEGLPAAILRHLWDEFPTQHELLRRWAIGIAADRTVPDEDARLITTALWKLAAHRHDRAILDGMASDLKGPRRALAVEALTKAAGDAEFGRYVRDRLRQWMDAKNPSDDKVDLVIEICAGTWGIQQPTLALTRLGKAAGHKTFGSATVVNAFQQLALQRPDDVRKAVAQWLTDAESRPADEILRRQTLGSFLALVSSDEGTDLILNNTHDTEARLRIIHAWQKLLSTDDAVDAVVTQLSRWHERFQDDPDRREAVVDVLADIFAPPSLRPGLDRLMVTEEAAILPFWREVLVMAANRYQASKEASTP</sequence>
<evidence type="ECO:0000313" key="2">
    <source>
        <dbReference type="EMBL" id="GHH88842.1"/>
    </source>
</evidence>
<dbReference type="AlphaFoldDB" id="A0A919L9B6"/>
<dbReference type="EMBL" id="BNCD01000044">
    <property type="protein sequence ID" value="GHH88842.1"/>
    <property type="molecule type" value="Genomic_DNA"/>
</dbReference>
<feature type="compositionally biased region" description="Basic and acidic residues" evidence="1">
    <location>
        <begin position="1"/>
        <end position="12"/>
    </location>
</feature>
<reference evidence="2" key="2">
    <citation type="submission" date="2020-09" db="EMBL/GenBank/DDBJ databases">
        <authorList>
            <person name="Sun Q."/>
            <person name="Ohkuma M."/>
        </authorList>
    </citation>
    <scope>NUCLEOTIDE SEQUENCE</scope>
    <source>
        <strain evidence="2">JCM 5069</strain>
    </source>
</reference>
<protein>
    <submittedName>
        <fullName evidence="2">Uncharacterized protein</fullName>
    </submittedName>
</protein>
<reference evidence="2" key="1">
    <citation type="journal article" date="2014" name="Int. J. Syst. Evol. Microbiol.">
        <title>Complete genome sequence of Corynebacterium casei LMG S-19264T (=DSM 44701T), isolated from a smear-ripened cheese.</title>
        <authorList>
            <consortium name="US DOE Joint Genome Institute (JGI-PGF)"/>
            <person name="Walter F."/>
            <person name="Albersmeier A."/>
            <person name="Kalinowski J."/>
            <person name="Ruckert C."/>
        </authorList>
    </citation>
    <scope>NUCLEOTIDE SEQUENCE</scope>
    <source>
        <strain evidence="2">JCM 5069</strain>
    </source>
</reference>
<feature type="region of interest" description="Disordered" evidence="1">
    <location>
        <begin position="1"/>
        <end position="55"/>
    </location>
</feature>
<gene>
    <name evidence="2" type="ORF">GCM10018793_70020</name>
</gene>